<dbReference type="EMBL" id="QWEI01000001">
    <property type="protein sequence ID" value="RHW39409.1"/>
    <property type="molecule type" value="Genomic_DNA"/>
</dbReference>
<dbReference type="InterPro" id="IPR050553">
    <property type="entry name" value="Thioredoxin_ResA/DsbE_sf"/>
</dbReference>
<dbReference type="PANTHER" id="PTHR42852:SF6">
    <property type="entry name" value="THIOL:DISULFIDE INTERCHANGE PROTEIN DSBE"/>
    <property type="match status" value="1"/>
</dbReference>
<evidence type="ECO:0000259" key="6">
    <source>
        <dbReference type="PROSITE" id="PS51352"/>
    </source>
</evidence>
<name>A0A396SJ91_9BACL</name>
<evidence type="ECO:0000256" key="1">
    <source>
        <dbReference type="ARBA" id="ARBA00004196"/>
    </source>
</evidence>
<evidence type="ECO:0000256" key="3">
    <source>
        <dbReference type="ARBA" id="ARBA00022968"/>
    </source>
</evidence>
<dbReference type="CDD" id="cd02966">
    <property type="entry name" value="TlpA_like_family"/>
    <property type="match status" value="1"/>
</dbReference>
<dbReference type="SUPFAM" id="SSF52833">
    <property type="entry name" value="Thioredoxin-like"/>
    <property type="match status" value="1"/>
</dbReference>
<dbReference type="GO" id="GO:0016209">
    <property type="term" value="F:antioxidant activity"/>
    <property type="evidence" value="ECO:0007669"/>
    <property type="project" value="InterPro"/>
</dbReference>
<accession>A0A396SJ91</accession>
<keyword evidence="4" id="KW-1015">Disulfide bond</keyword>
<evidence type="ECO:0000256" key="2">
    <source>
        <dbReference type="ARBA" id="ARBA00022748"/>
    </source>
</evidence>
<comment type="caution">
    <text evidence="7">The sequence shown here is derived from an EMBL/GenBank/DDBJ whole genome shotgun (WGS) entry which is preliminary data.</text>
</comment>
<keyword evidence="5" id="KW-0676">Redox-active center</keyword>
<dbReference type="Pfam" id="PF00578">
    <property type="entry name" value="AhpC-TSA"/>
    <property type="match status" value="1"/>
</dbReference>
<dbReference type="NCBIfam" id="NF002854">
    <property type="entry name" value="PRK03147.1"/>
    <property type="match status" value="1"/>
</dbReference>
<sequence length="181" mass="20486">MDKKKKRSITRGVVLIVLLAAIVYTVYTSATKEKVEVLQVGDKAPDFELVDLYEGDLKHRLSDYEGKGIFLNFWGTWCKPCKKEMPAMSNQYAIYKDQGVEVLAVNIAQSEFEVKRFIESLDVHFPVAIDQTKSVMTAYNVDLLPATILINPEGNVEKIITGEMSEQQIASYMESIKPEQE</sequence>
<dbReference type="InterPro" id="IPR000866">
    <property type="entry name" value="AhpC/TSA"/>
</dbReference>
<evidence type="ECO:0000313" key="7">
    <source>
        <dbReference type="EMBL" id="RHW39409.1"/>
    </source>
</evidence>
<dbReference type="GO" id="GO:0016491">
    <property type="term" value="F:oxidoreductase activity"/>
    <property type="evidence" value="ECO:0007669"/>
    <property type="project" value="InterPro"/>
</dbReference>
<keyword evidence="3" id="KW-0735">Signal-anchor</keyword>
<keyword evidence="3" id="KW-0812">Transmembrane</keyword>
<keyword evidence="8" id="KW-1185">Reference proteome</keyword>
<keyword evidence="2" id="KW-0201">Cytochrome c-type biogenesis</keyword>
<feature type="domain" description="Thioredoxin" evidence="6">
    <location>
        <begin position="38"/>
        <end position="178"/>
    </location>
</feature>
<organism evidence="7 8">
    <name type="scientific">Ureibacillus yapensis</name>
    <dbReference type="NCBI Taxonomy" id="2304605"/>
    <lineage>
        <taxon>Bacteria</taxon>
        <taxon>Bacillati</taxon>
        <taxon>Bacillota</taxon>
        <taxon>Bacilli</taxon>
        <taxon>Bacillales</taxon>
        <taxon>Caryophanaceae</taxon>
        <taxon>Ureibacillus</taxon>
    </lineage>
</organism>
<protein>
    <submittedName>
        <fullName evidence="7">Thiol-disulfide oxidoreductase ResA</fullName>
    </submittedName>
</protein>
<dbReference type="PROSITE" id="PS51352">
    <property type="entry name" value="THIOREDOXIN_2"/>
    <property type="match status" value="1"/>
</dbReference>
<dbReference type="Gene3D" id="3.40.30.10">
    <property type="entry name" value="Glutaredoxin"/>
    <property type="match status" value="1"/>
</dbReference>
<dbReference type="Proteomes" id="UP000265692">
    <property type="component" value="Unassembled WGS sequence"/>
</dbReference>
<dbReference type="GO" id="GO:0030313">
    <property type="term" value="C:cell envelope"/>
    <property type="evidence" value="ECO:0007669"/>
    <property type="project" value="UniProtKB-SubCell"/>
</dbReference>
<dbReference type="InterPro" id="IPR036249">
    <property type="entry name" value="Thioredoxin-like_sf"/>
</dbReference>
<gene>
    <name evidence="7" type="primary">resA</name>
    <name evidence="7" type="ORF">D1B33_00770</name>
</gene>
<dbReference type="GO" id="GO:0017004">
    <property type="term" value="P:cytochrome complex assembly"/>
    <property type="evidence" value="ECO:0007669"/>
    <property type="project" value="UniProtKB-KW"/>
</dbReference>
<evidence type="ECO:0000256" key="5">
    <source>
        <dbReference type="ARBA" id="ARBA00023284"/>
    </source>
</evidence>
<evidence type="ECO:0000256" key="4">
    <source>
        <dbReference type="ARBA" id="ARBA00023157"/>
    </source>
</evidence>
<evidence type="ECO:0000313" key="8">
    <source>
        <dbReference type="Proteomes" id="UP000265692"/>
    </source>
</evidence>
<reference evidence="7 8" key="1">
    <citation type="submission" date="2018-08" db="EMBL/GenBank/DDBJ databases">
        <title>Lysinibacillus sp. YLB-03 draft genome sequence.</title>
        <authorList>
            <person name="Yu L."/>
        </authorList>
    </citation>
    <scope>NUCLEOTIDE SEQUENCE [LARGE SCALE GENOMIC DNA]</scope>
    <source>
        <strain evidence="7 8">YLB-03</strain>
    </source>
</reference>
<dbReference type="AlphaFoldDB" id="A0A396SJ91"/>
<dbReference type="PANTHER" id="PTHR42852">
    <property type="entry name" value="THIOL:DISULFIDE INTERCHANGE PROTEIN DSBE"/>
    <property type="match status" value="1"/>
</dbReference>
<dbReference type="InterPro" id="IPR013766">
    <property type="entry name" value="Thioredoxin_domain"/>
</dbReference>
<dbReference type="OrthoDB" id="25753at2"/>
<proteinExistence type="predicted"/>
<dbReference type="RefSeq" id="WP_118874421.1">
    <property type="nucleotide sequence ID" value="NZ_QWEI01000001.1"/>
</dbReference>
<comment type="subcellular location">
    <subcellularLocation>
        <location evidence="1">Cell envelope</location>
    </subcellularLocation>
</comment>